<dbReference type="Gene3D" id="1.10.287.70">
    <property type="match status" value="1"/>
</dbReference>
<keyword evidence="2" id="KW-0812">Transmembrane</keyword>
<name>A0A075FMP6_9ARCH</name>
<dbReference type="GO" id="GO:0008324">
    <property type="term" value="F:monoatomic cation transmembrane transporter activity"/>
    <property type="evidence" value="ECO:0007669"/>
    <property type="project" value="InterPro"/>
</dbReference>
<dbReference type="AlphaFoldDB" id="A0A075FMP6"/>
<organism evidence="4">
    <name type="scientific">uncultured marine thaumarchaeote AD1000_100_C06</name>
    <dbReference type="NCBI Taxonomy" id="1455887"/>
    <lineage>
        <taxon>Archaea</taxon>
        <taxon>Nitrososphaerota</taxon>
        <taxon>environmental samples</taxon>
    </lineage>
</organism>
<feature type="transmembrane region" description="Helical" evidence="2">
    <location>
        <begin position="44"/>
        <end position="66"/>
    </location>
</feature>
<dbReference type="PANTHER" id="PTHR43833:SF13">
    <property type="entry name" value="POTASSIUM CHANNEL PROTEIN 2-RELATED"/>
    <property type="match status" value="1"/>
</dbReference>
<keyword evidence="2" id="KW-0472">Membrane</keyword>
<dbReference type="SUPFAM" id="SSF81324">
    <property type="entry name" value="Voltage-gated potassium channels"/>
    <property type="match status" value="1"/>
</dbReference>
<proteinExistence type="predicted"/>
<dbReference type="InterPro" id="IPR006037">
    <property type="entry name" value="RCK_C"/>
</dbReference>
<dbReference type="SUPFAM" id="SSF116726">
    <property type="entry name" value="TrkA C-terminal domain-like"/>
    <property type="match status" value="2"/>
</dbReference>
<feature type="transmembrane region" description="Helical" evidence="2">
    <location>
        <begin position="78"/>
        <end position="96"/>
    </location>
</feature>
<accession>A0A075FMP6</accession>
<evidence type="ECO:0000256" key="1">
    <source>
        <dbReference type="ARBA" id="ARBA00004651"/>
    </source>
</evidence>
<dbReference type="InterPro" id="IPR050721">
    <property type="entry name" value="Trk_Ktr_HKT_K-transport"/>
</dbReference>
<dbReference type="PANTHER" id="PTHR43833">
    <property type="entry name" value="POTASSIUM CHANNEL PROTEIN 2-RELATED-RELATED"/>
    <property type="match status" value="1"/>
</dbReference>
<dbReference type="Gene3D" id="3.40.50.720">
    <property type="entry name" value="NAD(P)-binding Rossmann-like Domain"/>
    <property type="match status" value="2"/>
</dbReference>
<dbReference type="SUPFAM" id="SSF51735">
    <property type="entry name" value="NAD(P)-binding Rossmann-fold domains"/>
    <property type="match status" value="2"/>
</dbReference>
<keyword evidence="2" id="KW-1133">Transmembrane helix</keyword>
<dbReference type="Pfam" id="PF02080">
    <property type="entry name" value="TrkA_C"/>
    <property type="match status" value="1"/>
</dbReference>
<dbReference type="EMBL" id="KF900324">
    <property type="protein sequence ID" value="AIE90982.1"/>
    <property type="molecule type" value="Genomic_DNA"/>
</dbReference>
<sequence length="587" mass="64621">MTLTRPVMEPRLLHLGVYRKMNTIASHLASIASLGKLRRRYTPFVTYVLVLVGVILLYGWLFHVIMAWEGREHSWFTGIYWALTVMSTLGFGDITFTTDLGRAFSSVVLVTGILLLLIILPFLFIRLVYGPWLELQSRRHLKMLRSVPSDLSGHVIICANDPIALGLTERLRVANIPAFVIEPDPIVASRMHDEGRPVLIGEVDALDTYTAARAQHARLVLANASDIVNSNIVLTVRELTSTVPIATVAELGDSVDVLELSGATHVLPLKERLGEHLAHHVSSGSARVNVIGKFHDLLLAEFPVHNTPFQDRTIRETKLRQSTGVTIVGVWERGQLQAAHSMYQLSSSSLPVVIGTPQQIQELDEILVIYDANPHAVIVIGGGKVGRSAAKALKRRNVRVHMVERTEDLKTKIADIPDQLFMGDAADRDLLEAAGVQNAPSILLTTHNDAMNVYLTVYCRRLNPETRVLTRATHERNVEAIRRAGADFVLSLASLGIDTVVSIVQGHELVMLGEGVDIFHIPLPDKLAERSLEDTEIGARTGLSIVGIQENGEVQTNPPASYTMIPGCTLLALGTLEQRQAFVECFE</sequence>
<dbReference type="GO" id="GO:0005886">
    <property type="term" value="C:plasma membrane"/>
    <property type="evidence" value="ECO:0007669"/>
    <property type="project" value="UniProtKB-SubCell"/>
</dbReference>
<dbReference type="PROSITE" id="PS51201">
    <property type="entry name" value="RCK_N"/>
    <property type="match status" value="1"/>
</dbReference>
<evidence type="ECO:0000256" key="2">
    <source>
        <dbReference type="SAM" id="Phobius"/>
    </source>
</evidence>
<dbReference type="Pfam" id="PF02254">
    <property type="entry name" value="TrkA_N"/>
    <property type="match status" value="2"/>
</dbReference>
<dbReference type="Gene3D" id="3.30.70.1450">
    <property type="entry name" value="Regulator of K+ conductance, C-terminal domain"/>
    <property type="match status" value="2"/>
</dbReference>
<dbReference type="InterPro" id="IPR036291">
    <property type="entry name" value="NAD(P)-bd_dom_sf"/>
</dbReference>
<dbReference type="InterPro" id="IPR013099">
    <property type="entry name" value="K_chnl_dom"/>
</dbReference>
<feature type="transmembrane region" description="Helical" evidence="2">
    <location>
        <begin position="108"/>
        <end position="129"/>
    </location>
</feature>
<reference evidence="4" key="1">
    <citation type="journal article" date="2014" name="Genome Biol. Evol.">
        <title>Pangenome evidence for extensive interdomain horizontal transfer affecting lineage core and shell genes in uncultured planktonic thaumarchaeota and euryarchaeota.</title>
        <authorList>
            <person name="Deschamps P."/>
            <person name="Zivanovic Y."/>
            <person name="Moreira D."/>
            <person name="Rodriguez-Valera F."/>
            <person name="Lopez-Garcia P."/>
        </authorList>
    </citation>
    <scope>NUCLEOTIDE SEQUENCE</scope>
</reference>
<protein>
    <submittedName>
        <fullName evidence="4">Trk system potassium uptake protein TrkA</fullName>
    </submittedName>
</protein>
<comment type="subcellular location">
    <subcellularLocation>
        <location evidence="1">Cell membrane</location>
        <topology evidence="1">Multi-pass membrane protein</topology>
    </subcellularLocation>
</comment>
<feature type="domain" description="RCK N-terminal" evidence="3">
    <location>
        <begin position="373"/>
        <end position="490"/>
    </location>
</feature>
<evidence type="ECO:0000259" key="3">
    <source>
        <dbReference type="PROSITE" id="PS51201"/>
    </source>
</evidence>
<dbReference type="GO" id="GO:0006813">
    <property type="term" value="P:potassium ion transport"/>
    <property type="evidence" value="ECO:0007669"/>
    <property type="project" value="InterPro"/>
</dbReference>
<dbReference type="InterPro" id="IPR036721">
    <property type="entry name" value="RCK_C_sf"/>
</dbReference>
<evidence type="ECO:0000313" key="4">
    <source>
        <dbReference type="EMBL" id="AIE90982.1"/>
    </source>
</evidence>
<dbReference type="Pfam" id="PF07885">
    <property type="entry name" value="Ion_trans_2"/>
    <property type="match status" value="1"/>
</dbReference>
<dbReference type="InterPro" id="IPR003148">
    <property type="entry name" value="RCK_N"/>
</dbReference>